<keyword evidence="2" id="KW-0732">Signal</keyword>
<comment type="caution">
    <text evidence="3">The sequence shown here is derived from an EMBL/GenBank/DDBJ whole genome shotgun (WGS) entry which is preliminary data.</text>
</comment>
<organism evidence="3 4">
    <name type="scientific">Capronia coronata CBS 617.96</name>
    <dbReference type="NCBI Taxonomy" id="1182541"/>
    <lineage>
        <taxon>Eukaryota</taxon>
        <taxon>Fungi</taxon>
        <taxon>Dikarya</taxon>
        <taxon>Ascomycota</taxon>
        <taxon>Pezizomycotina</taxon>
        <taxon>Eurotiomycetes</taxon>
        <taxon>Chaetothyriomycetidae</taxon>
        <taxon>Chaetothyriales</taxon>
        <taxon>Herpotrichiellaceae</taxon>
        <taxon>Capronia</taxon>
    </lineage>
</organism>
<dbReference type="OrthoDB" id="5427833at2759"/>
<evidence type="ECO:0000256" key="2">
    <source>
        <dbReference type="SAM" id="SignalP"/>
    </source>
</evidence>
<dbReference type="EMBL" id="AMWN01000002">
    <property type="protein sequence ID" value="EXJ94222.1"/>
    <property type="molecule type" value="Genomic_DNA"/>
</dbReference>
<feature type="chain" id="PRO_5004935075" description="Extracellular membrane protein CFEM domain-containing protein" evidence="2">
    <location>
        <begin position="25"/>
        <end position="205"/>
    </location>
</feature>
<sequence>MELRTTRQLALIVFCHTLVRSSMATVSFPKIQPIVGFSDSCTIAYSTPVGYCKLDDFPAIGGTDSCSQACQQALVAAQTFVQRACQGQQAAQNSLIGQLFTGDVVNYLCTTTDGDAATTSASSTESTAALSSTMVTASSQHDHREQKHHVRDDLVLNSHISRFGLVNNPIHLDFDFVFLLLFIPVLHFLCISLEHVYRSVFDGNI</sequence>
<dbReference type="eggNOG" id="ENOG502QVGS">
    <property type="taxonomic scope" value="Eukaryota"/>
</dbReference>
<evidence type="ECO:0000256" key="1">
    <source>
        <dbReference type="SAM" id="Phobius"/>
    </source>
</evidence>
<evidence type="ECO:0008006" key="5">
    <source>
        <dbReference type="Google" id="ProtNLM"/>
    </source>
</evidence>
<dbReference type="HOGENOM" id="CLU_1337354_0_0_1"/>
<accession>W9YMR8</accession>
<dbReference type="AlphaFoldDB" id="W9YMR8"/>
<dbReference type="RefSeq" id="XP_007721716.1">
    <property type="nucleotide sequence ID" value="XM_007723526.1"/>
</dbReference>
<dbReference type="Proteomes" id="UP000019484">
    <property type="component" value="Unassembled WGS sequence"/>
</dbReference>
<keyword evidence="4" id="KW-1185">Reference proteome</keyword>
<protein>
    <recommendedName>
        <fullName evidence="5">Extracellular membrane protein CFEM domain-containing protein</fullName>
    </recommendedName>
</protein>
<reference evidence="3 4" key="1">
    <citation type="submission" date="2013-03" db="EMBL/GenBank/DDBJ databases">
        <title>The Genome Sequence of Capronia coronata CBS 617.96.</title>
        <authorList>
            <consortium name="The Broad Institute Genomics Platform"/>
            <person name="Cuomo C."/>
            <person name="de Hoog S."/>
            <person name="Gorbushina A."/>
            <person name="Walker B."/>
            <person name="Young S.K."/>
            <person name="Zeng Q."/>
            <person name="Gargeya S."/>
            <person name="Fitzgerald M."/>
            <person name="Haas B."/>
            <person name="Abouelleil A."/>
            <person name="Allen A.W."/>
            <person name="Alvarado L."/>
            <person name="Arachchi H.M."/>
            <person name="Berlin A.M."/>
            <person name="Chapman S.B."/>
            <person name="Gainer-Dewar J."/>
            <person name="Goldberg J."/>
            <person name="Griggs A."/>
            <person name="Gujja S."/>
            <person name="Hansen M."/>
            <person name="Howarth C."/>
            <person name="Imamovic A."/>
            <person name="Ireland A."/>
            <person name="Larimer J."/>
            <person name="McCowan C."/>
            <person name="Murphy C."/>
            <person name="Pearson M."/>
            <person name="Poon T.W."/>
            <person name="Priest M."/>
            <person name="Roberts A."/>
            <person name="Saif S."/>
            <person name="Shea T."/>
            <person name="Sisk P."/>
            <person name="Sykes S."/>
            <person name="Wortman J."/>
            <person name="Nusbaum C."/>
            <person name="Birren B."/>
        </authorList>
    </citation>
    <scope>NUCLEOTIDE SEQUENCE [LARGE SCALE GENOMIC DNA]</scope>
    <source>
        <strain evidence="3 4">CBS 617.96</strain>
    </source>
</reference>
<feature type="transmembrane region" description="Helical" evidence="1">
    <location>
        <begin position="176"/>
        <end position="197"/>
    </location>
</feature>
<feature type="signal peptide" evidence="2">
    <location>
        <begin position="1"/>
        <end position="24"/>
    </location>
</feature>
<keyword evidence="1" id="KW-0472">Membrane</keyword>
<proteinExistence type="predicted"/>
<evidence type="ECO:0000313" key="4">
    <source>
        <dbReference type="Proteomes" id="UP000019484"/>
    </source>
</evidence>
<keyword evidence="1" id="KW-1133">Transmembrane helix</keyword>
<dbReference type="GeneID" id="19157515"/>
<keyword evidence="1" id="KW-0812">Transmembrane</keyword>
<gene>
    <name evidence="3" type="ORF">A1O1_02615</name>
</gene>
<evidence type="ECO:0000313" key="3">
    <source>
        <dbReference type="EMBL" id="EXJ94222.1"/>
    </source>
</evidence>
<name>W9YMR8_9EURO</name>